<name>A0AAD9MM94_PROWI</name>
<reference evidence="3" key="1">
    <citation type="submission" date="2021-01" db="EMBL/GenBank/DDBJ databases">
        <authorList>
            <person name="Eckstrom K.M.E."/>
        </authorList>
    </citation>
    <scope>NUCLEOTIDE SEQUENCE</scope>
    <source>
        <strain evidence="3">UVCC 0001</strain>
    </source>
</reference>
<dbReference type="AlphaFoldDB" id="A0AAD9MM94"/>
<keyword evidence="4" id="KW-1185">Reference proteome</keyword>
<comment type="similarity">
    <text evidence="2">Belongs to the WD repeat PRP19 family.</text>
</comment>
<dbReference type="EMBL" id="JASFZW010000001">
    <property type="protein sequence ID" value="KAK2080820.1"/>
    <property type="molecule type" value="Genomic_DNA"/>
</dbReference>
<keyword evidence="2" id="KW-0539">Nucleus</keyword>
<comment type="caution">
    <text evidence="3">The sequence shown here is derived from an EMBL/GenBank/DDBJ whole genome shotgun (WGS) entry which is preliminary data.</text>
</comment>
<dbReference type="PANTHER" id="PTHR43995:SF1">
    <property type="entry name" value="PRE-MRNA-PROCESSING FACTOR 19"/>
    <property type="match status" value="1"/>
</dbReference>
<dbReference type="PROSITE" id="PS50294">
    <property type="entry name" value="WD_REPEATS_REGION"/>
    <property type="match status" value="1"/>
</dbReference>
<accession>A0AAD9MM94</accession>
<evidence type="ECO:0000313" key="4">
    <source>
        <dbReference type="Proteomes" id="UP001255856"/>
    </source>
</evidence>
<dbReference type="PANTHER" id="PTHR43995">
    <property type="entry name" value="PRE-MRNA-PROCESSING FACTOR 19"/>
    <property type="match status" value="1"/>
</dbReference>
<keyword evidence="1" id="KW-0853">WD repeat</keyword>
<keyword evidence="2" id="KW-0808">Transferase</keyword>
<dbReference type="CDD" id="cd00200">
    <property type="entry name" value="WD40"/>
    <property type="match status" value="1"/>
</dbReference>
<dbReference type="InterPro" id="IPR015943">
    <property type="entry name" value="WD40/YVTN_repeat-like_dom_sf"/>
</dbReference>
<dbReference type="EC" id="2.3.2.27" evidence="2"/>
<dbReference type="SUPFAM" id="SSF50978">
    <property type="entry name" value="WD40 repeat-like"/>
    <property type="match status" value="1"/>
</dbReference>
<comment type="catalytic activity">
    <reaction evidence="2">
        <text>S-ubiquitinyl-[E2 ubiquitin-conjugating enzyme]-L-cysteine + [acceptor protein]-L-lysine = [E2 ubiquitin-conjugating enzyme]-L-cysteine + N(6)-ubiquitinyl-[acceptor protein]-L-lysine.</text>
        <dbReference type="EC" id="2.3.2.27"/>
    </reaction>
</comment>
<comment type="subcellular location">
    <subcellularLocation>
        <location evidence="2">Nucleus</location>
    </subcellularLocation>
</comment>
<comment type="subunit">
    <text evidence="2">Homotetramer.</text>
</comment>
<protein>
    <recommendedName>
        <fullName evidence="2">Pre-mRNA-processing factor 19</fullName>
        <ecNumber evidence="2">2.3.2.27</ecNumber>
    </recommendedName>
</protein>
<dbReference type="PROSITE" id="PS50082">
    <property type="entry name" value="WD_REPEATS_2"/>
    <property type="match status" value="2"/>
</dbReference>
<keyword evidence="2" id="KW-0508">mRNA splicing</keyword>
<dbReference type="GO" id="GO:0061630">
    <property type="term" value="F:ubiquitin protein ligase activity"/>
    <property type="evidence" value="ECO:0007669"/>
    <property type="project" value="UniProtKB-UniRule"/>
</dbReference>
<dbReference type="GO" id="GO:0006281">
    <property type="term" value="P:DNA repair"/>
    <property type="evidence" value="ECO:0007669"/>
    <property type="project" value="UniProtKB-KW"/>
</dbReference>
<dbReference type="Pfam" id="PF00400">
    <property type="entry name" value="WD40"/>
    <property type="match status" value="4"/>
</dbReference>
<dbReference type="GO" id="GO:0071006">
    <property type="term" value="C:U2-type catalytic step 1 spliceosome"/>
    <property type="evidence" value="ECO:0007669"/>
    <property type="project" value="TreeGrafter"/>
</dbReference>
<comment type="function">
    <text evidence="2">Ubiquitin-protein ligase which is mainly involved pre-mRNA splicing and DNA repair. Required for pre-mRNA splicing as component of the spliceosome.</text>
</comment>
<feature type="repeat" description="WD" evidence="1">
    <location>
        <begin position="66"/>
        <end position="97"/>
    </location>
</feature>
<dbReference type="GO" id="GO:0000398">
    <property type="term" value="P:mRNA splicing, via spliceosome"/>
    <property type="evidence" value="ECO:0007669"/>
    <property type="project" value="InterPro"/>
</dbReference>
<proteinExistence type="inferred from homology"/>
<evidence type="ECO:0000256" key="2">
    <source>
        <dbReference type="RuleBase" id="RU367101"/>
    </source>
</evidence>
<keyword evidence="2" id="KW-0227">DNA damage</keyword>
<comment type="pathway">
    <text evidence="2">Protein modification; protein ubiquitination.</text>
</comment>
<dbReference type="InterPro" id="IPR001680">
    <property type="entry name" value="WD40_rpt"/>
</dbReference>
<keyword evidence="2" id="KW-0507">mRNA processing</keyword>
<keyword evidence="2" id="KW-0747">Spliceosome</keyword>
<dbReference type="GO" id="GO:0070534">
    <property type="term" value="P:protein K63-linked ubiquitination"/>
    <property type="evidence" value="ECO:0007669"/>
    <property type="project" value="UniProtKB-UniRule"/>
</dbReference>
<organism evidence="3 4">
    <name type="scientific">Prototheca wickerhamii</name>
    <dbReference type="NCBI Taxonomy" id="3111"/>
    <lineage>
        <taxon>Eukaryota</taxon>
        <taxon>Viridiplantae</taxon>
        <taxon>Chlorophyta</taxon>
        <taxon>core chlorophytes</taxon>
        <taxon>Trebouxiophyceae</taxon>
        <taxon>Chlorellales</taxon>
        <taxon>Chlorellaceae</taxon>
        <taxon>Prototheca</taxon>
    </lineage>
</organism>
<keyword evidence="2" id="KW-0833">Ubl conjugation pathway</keyword>
<dbReference type="GO" id="GO:0000974">
    <property type="term" value="C:Prp19 complex"/>
    <property type="evidence" value="ECO:0007669"/>
    <property type="project" value="UniProtKB-UniRule"/>
</dbReference>
<dbReference type="InterPro" id="IPR036322">
    <property type="entry name" value="WD40_repeat_dom_sf"/>
</dbReference>
<evidence type="ECO:0000313" key="3">
    <source>
        <dbReference type="EMBL" id="KAK2080820.1"/>
    </source>
</evidence>
<sequence length="290" mass="29937">MWVTVATPEEVAALRAAGSFPLHKTRKGGIEALALAPDAPGLVASAGGDGSVQLYDVTATRSVAELLGHTKRVTGVAFAGSARVVLSASADHTVRVWRAADEGYAQAAAVDAGAEVVAVAAHPTCPYAVSAAADGSWALDDVEEGARLATVRDEEAAAYSTAALHPDGLILVTGTTEGAVRVWETRTQKRVAAFGEHSGAIAGVSFSENGYHMATAAADGVRLWDLRKLKNFATLTPFGENVPATCVSFDHSGLYLAVGGPEGTHAVRFGPDAKSLLVGASDHNLRYFTL</sequence>
<gene>
    <name evidence="3" type="ORF">QBZ16_000674</name>
</gene>
<dbReference type="InterPro" id="IPR038959">
    <property type="entry name" value="Prp19"/>
</dbReference>
<dbReference type="Gene3D" id="2.130.10.10">
    <property type="entry name" value="YVTN repeat-like/Quinoprotein amine dehydrogenase"/>
    <property type="match status" value="1"/>
</dbReference>
<feature type="repeat" description="WD" evidence="1">
    <location>
        <begin position="152"/>
        <end position="193"/>
    </location>
</feature>
<keyword evidence="2" id="KW-0234">DNA repair</keyword>
<dbReference type="Proteomes" id="UP001255856">
    <property type="component" value="Unassembled WGS sequence"/>
</dbReference>
<evidence type="ECO:0000256" key="1">
    <source>
        <dbReference type="PROSITE-ProRule" id="PRU00221"/>
    </source>
</evidence>
<dbReference type="GO" id="GO:0005737">
    <property type="term" value="C:cytoplasm"/>
    <property type="evidence" value="ECO:0007669"/>
    <property type="project" value="TreeGrafter"/>
</dbReference>
<dbReference type="SMART" id="SM00320">
    <property type="entry name" value="WD40"/>
    <property type="match status" value="5"/>
</dbReference>